<keyword evidence="8" id="KW-0732">Signal</keyword>
<dbReference type="InParanoid" id="Q0EVW5"/>
<dbReference type="HOGENOM" id="CLU_1085039_0_0_0"/>
<dbReference type="PRINTS" id="PR00604">
    <property type="entry name" value="CYTCHRMECIAB"/>
</dbReference>
<dbReference type="InterPro" id="IPR036909">
    <property type="entry name" value="Cyt_c-like_dom_sf"/>
</dbReference>
<dbReference type="eggNOG" id="COG3474">
    <property type="taxonomic scope" value="Bacteria"/>
</dbReference>
<evidence type="ECO:0000256" key="1">
    <source>
        <dbReference type="ARBA" id="ARBA00022448"/>
    </source>
</evidence>
<reference evidence="10 11" key="1">
    <citation type="submission" date="2006-09" db="EMBL/GenBank/DDBJ databases">
        <authorList>
            <person name="Emerson D."/>
            <person name="Ferriera S."/>
            <person name="Johnson J."/>
            <person name="Kravitz S."/>
            <person name="Halpern A."/>
            <person name="Remington K."/>
            <person name="Beeson K."/>
            <person name="Tran B."/>
            <person name="Rogers Y.-H."/>
            <person name="Friedman R."/>
            <person name="Venter J.C."/>
        </authorList>
    </citation>
    <scope>NUCLEOTIDE SEQUENCE [LARGE SCALE GENOMIC DNA]</scope>
    <source>
        <strain evidence="10 11">PV-1</strain>
    </source>
</reference>
<keyword evidence="3 6" id="KW-0479">Metal-binding</keyword>
<keyword evidence="11" id="KW-1185">Reference proteome</keyword>
<dbReference type="EMBL" id="AATS01000024">
    <property type="protein sequence ID" value="EAU53440.1"/>
    <property type="molecule type" value="Genomic_DNA"/>
</dbReference>
<dbReference type="GO" id="GO:0009055">
    <property type="term" value="F:electron transfer activity"/>
    <property type="evidence" value="ECO:0007669"/>
    <property type="project" value="InterPro"/>
</dbReference>
<feature type="region of interest" description="Disordered" evidence="7">
    <location>
        <begin position="21"/>
        <end position="60"/>
    </location>
</feature>
<accession>Q0EVW5</accession>
<feature type="signal peptide" evidence="8">
    <location>
        <begin position="1"/>
        <end position="19"/>
    </location>
</feature>
<dbReference type="GO" id="GO:0046872">
    <property type="term" value="F:metal ion binding"/>
    <property type="evidence" value="ECO:0007669"/>
    <property type="project" value="UniProtKB-KW"/>
</dbReference>
<comment type="caution">
    <text evidence="10">The sequence shown here is derived from an EMBL/GenBank/DDBJ whole genome shotgun (WGS) entry which is preliminary data.</text>
</comment>
<evidence type="ECO:0000256" key="7">
    <source>
        <dbReference type="SAM" id="MobiDB-lite"/>
    </source>
</evidence>
<dbReference type="AlphaFoldDB" id="Q0EVW5"/>
<evidence type="ECO:0000313" key="11">
    <source>
        <dbReference type="Proteomes" id="UP000005297"/>
    </source>
</evidence>
<dbReference type="RefSeq" id="WP_009849953.1">
    <property type="nucleotide sequence ID" value="NZ_DS022294.1"/>
</dbReference>
<evidence type="ECO:0000256" key="8">
    <source>
        <dbReference type="SAM" id="SignalP"/>
    </source>
</evidence>
<organism evidence="10 11">
    <name type="scientific">Mariprofundus ferrooxydans PV-1</name>
    <dbReference type="NCBI Taxonomy" id="314345"/>
    <lineage>
        <taxon>Bacteria</taxon>
        <taxon>Pseudomonadati</taxon>
        <taxon>Pseudomonadota</taxon>
        <taxon>Candidatius Mariprofundia</taxon>
        <taxon>Mariprofundales</taxon>
        <taxon>Mariprofundaceae</taxon>
        <taxon>Mariprofundus</taxon>
    </lineage>
</organism>
<keyword evidence="5 6" id="KW-0408">Iron</keyword>
<evidence type="ECO:0000256" key="4">
    <source>
        <dbReference type="ARBA" id="ARBA00022982"/>
    </source>
</evidence>
<evidence type="ECO:0000256" key="3">
    <source>
        <dbReference type="ARBA" id="ARBA00022723"/>
    </source>
</evidence>
<dbReference type="PROSITE" id="PS51007">
    <property type="entry name" value="CYTC"/>
    <property type="match status" value="1"/>
</dbReference>
<dbReference type="InterPro" id="IPR002327">
    <property type="entry name" value="Cyt_c_1A/1B"/>
</dbReference>
<evidence type="ECO:0000313" key="10">
    <source>
        <dbReference type="EMBL" id="EAU53440.1"/>
    </source>
</evidence>
<feature type="compositionally biased region" description="Polar residues" evidence="7">
    <location>
        <begin position="34"/>
        <end position="58"/>
    </location>
</feature>
<dbReference type="GO" id="GO:0020037">
    <property type="term" value="F:heme binding"/>
    <property type="evidence" value="ECO:0007669"/>
    <property type="project" value="InterPro"/>
</dbReference>
<evidence type="ECO:0000259" key="9">
    <source>
        <dbReference type="PROSITE" id="PS51007"/>
    </source>
</evidence>
<dbReference type="Gene3D" id="1.10.760.10">
    <property type="entry name" value="Cytochrome c-like domain"/>
    <property type="match status" value="1"/>
</dbReference>
<sequence>MYKYIGLILLVPLALSACQDNSTPPHQQAEPVQPASQTAAAVSEHQPQPESVTPSTKEGATDTVAVTKLPESNVAASVEQSMKQSQADAAATLSGLAETSKPVAADKAAVVKKQQPVAVSKPTVQETTVAPKKPVAVKKAAVVPAPVVAMGDAVKGKAKARKCAACHNFNDKKKVGPGLAGVVGRKAGTMADMKYSQALSTATWSWNEKNLALWVCNSKEAVKTLSGDPGATTKMPSQRICDAGDQANLIAYLKTL</sequence>
<dbReference type="InterPro" id="IPR009056">
    <property type="entry name" value="Cyt_c-like_dom"/>
</dbReference>
<dbReference type="OrthoDB" id="5296246at2"/>
<evidence type="ECO:0000256" key="6">
    <source>
        <dbReference type="PROSITE-ProRule" id="PRU00433"/>
    </source>
</evidence>
<dbReference type="Pfam" id="PF00034">
    <property type="entry name" value="Cytochrom_C"/>
    <property type="match status" value="1"/>
</dbReference>
<gene>
    <name evidence="10" type="ORF">SPV1_12185</name>
</gene>
<evidence type="ECO:0000256" key="2">
    <source>
        <dbReference type="ARBA" id="ARBA00022617"/>
    </source>
</evidence>
<dbReference type="STRING" id="314344.AL013_13275"/>
<keyword evidence="4" id="KW-0249">Electron transport</keyword>
<proteinExistence type="predicted"/>
<feature type="chain" id="PRO_5004171335" evidence="8">
    <location>
        <begin position="20"/>
        <end position="256"/>
    </location>
</feature>
<keyword evidence="2 6" id="KW-0349">Heme</keyword>
<feature type="domain" description="Cytochrome c" evidence="9">
    <location>
        <begin position="151"/>
        <end position="256"/>
    </location>
</feature>
<keyword evidence="1" id="KW-0813">Transport</keyword>
<dbReference type="SUPFAM" id="SSF46626">
    <property type="entry name" value="Cytochrome c"/>
    <property type="match status" value="1"/>
</dbReference>
<dbReference type="PROSITE" id="PS51257">
    <property type="entry name" value="PROKAR_LIPOPROTEIN"/>
    <property type="match status" value="1"/>
</dbReference>
<dbReference type="Proteomes" id="UP000005297">
    <property type="component" value="Unassembled WGS sequence"/>
</dbReference>
<protein>
    <submittedName>
        <fullName evidence="10">Cytochrome c</fullName>
    </submittedName>
</protein>
<name>Q0EVW5_9PROT</name>
<dbReference type="PANTHER" id="PTHR11961">
    <property type="entry name" value="CYTOCHROME C"/>
    <property type="match status" value="1"/>
</dbReference>
<evidence type="ECO:0000256" key="5">
    <source>
        <dbReference type="ARBA" id="ARBA00023004"/>
    </source>
</evidence>